<reference evidence="6 7" key="1">
    <citation type="journal article" date="2005" name="Nature">
        <title>Genomic sequence of the pathogenic and allergenic filamentous fungus Aspergillus fumigatus.</title>
        <authorList>
            <person name="Nierman W.C."/>
            <person name="Pain A."/>
            <person name="Anderson M.J."/>
            <person name="Wortman J.R."/>
            <person name="Kim H.S."/>
            <person name="Arroyo J."/>
            <person name="Berriman M."/>
            <person name="Abe K."/>
            <person name="Archer D.B."/>
            <person name="Bermejo C."/>
            <person name="Bennett J."/>
            <person name="Bowyer P."/>
            <person name="Chen D."/>
            <person name="Collins M."/>
            <person name="Coulsen R."/>
            <person name="Davies R."/>
            <person name="Dyer P.S."/>
            <person name="Farman M."/>
            <person name="Fedorova N."/>
            <person name="Fedorova N."/>
            <person name="Feldblyum T.V."/>
            <person name="Fischer R."/>
            <person name="Fosker N."/>
            <person name="Fraser A."/>
            <person name="Garcia J.L."/>
            <person name="Garcia M.J."/>
            <person name="Goble A."/>
            <person name="Goldman G.H."/>
            <person name="Gomi K."/>
            <person name="Griffith-Jones S."/>
            <person name="Gwilliam R."/>
            <person name="Haas B."/>
            <person name="Haas H."/>
            <person name="Harris D."/>
            <person name="Horiuchi H."/>
            <person name="Huang J."/>
            <person name="Humphray S."/>
            <person name="Jimenez J."/>
            <person name="Keller N."/>
            <person name="Khouri H."/>
            <person name="Kitamoto K."/>
            <person name="Kobayashi T."/>
            <person name="Konzack S."/>
            <person name="Kulkarni R."/>
            <person name="Kumagai T."/>
            <person name="Lafon A."/>
            <person name="Latge J.P."/>
            <person name="Li W."/>
            <person name="Lord A."/>
            <person name="Lu C."/>
            <person name="Majoros W.H."/>
            <person name="May G.S."/>
            <person name="Miller B.L."/>
            <person name="Mohamoud Y."/>
            <person name="Molina M."/>
            <person name="Monod M."/>
            <person name="Mouyna I."/>
            <person name="Mulligan S."/>
            <person name="Murphy L."/>
            <person name="O'Neil S."/>
            <person name="Paulsen I."/>
            <person name="Penalva M.A."/>
            <person name="Pertea M."/>
            <person name="Price C."/>
            <person name="Pritchard B.L."/>
            <person name="Quail M.A."/>
            <person name="Rabbinowitsch E."/>
            <person name="Rawlins N."/>
            <person name="Rajandream M.A."/>
            <person name="Reichard U."/>
            <person name="Renauld H."/>
            <person name="Robson G.D."/>
            <person name="Rodriguez de Cordoba S."/>
            <person name="Rodriguez-Pena J.M."/>
            <person name="Ronning C.M."/>
            <person name="Rutter S."/>
            <person name="Salzberg S.L."/>
            <person name="Sanchez M."/>
            <person name="Sanchez-Ferrero J.C."/>
            <person name="Saunders D."/>
            <person name="Seeger K."/>
            <person name="Squares R."/>
            <person name="Squares S."/>
            <person name="Takeuchi M."/>
            <person name="Tekaia F."/>
            <person name="Turner G."/>
            <person name="Vazquez de Aldana C.R."/>
            <person name="Weidman J."/>
            <person name="White O."/>
            <person name="Woodward J."/>
            <person name="Yu J.H."/>
            <person name="Fraser C."/>
            <person name="Galagan J.E."/>
            <person name="Asai K."/>
            <person name="Machida M."/>
            <person name="Hall N."/>
            <person name="Barrell B."/>
            <person name="Denning D.W."/>
        </authorList>
    </citation>
    <scope>NUCLEOTIDE SEQUENCE [LARGE SCALE GENOMIC DNA]</scope>
    <source>
        <strain evidence="6 7">Af293</strain>
    </source>
</reference>
<protein>
    <submittedName>
        <fullName evidence="6">Short-chain dehydrogenase/reductase, putative</fullName>
        <ecNumber evidence="6">1.-.-.-</ecNumber>
    </submittedName>
</protein>
<dbReference type="Gene3D" id="3.40.50.720">
    <property type="entry name" value="NAD(P)-binding Rossmann-like Domain"/>
    <property type="match status" value="1"/>
</dbReference>
<accession>Q4WFI5</accession>
<feature type="region of interest" description="Disordered" evidence="4">
    <location>
        <begin position="307"/>
        <end position="335"/>
    </location>
</feature>
<feature type="domain" description="DUF1996" evidence="5">
    <location>
        <begin position="63"/>
        <end position="283"/>
    </location>
</feature>
<dbReference type="PANTHER" id="PTHR24320:SF272">
    <property type="entry name" value="NAD(P)-BINDING ROSSMANN-FOLD SUPERFAMILY PROTEIN"/>
    <property type="match status" value="1"/>
</dbReference>
<proteinExistence type="inferred from homology"/>
<dbReference type="EC" id="1.-.-.-" evidence="6"/>
<dbReference type="PRINTS" id="PR00081">
    <property type="entry name" value="GDHRDH"/>
</dbReference>
<evidence type="ECO:0000256" key="2">
    <source>
        <dbReference type="ARBA" id="ARBA00022857"/>
    </source>
</evidence>
<dbReference type="VEuPathDB" id="FungiDB:Afu3g02100"/>
<evidence type="ECO:0000256" key="4">
    <source>
        <dbReference type="SAM" id="MobiDB-lite"/>
    </source>
</evidence>
<dbReference type="OMA" id="SVYGIQW"/>
<evidence type="ECO:0000313" key="6">
    <source>
        <dbReference type="EMBL" id="EAL86492.1"/>
    </source>
</evidence>
<dbReference type="HOGENOM" id="CLU_025789_0_0_1"/>
<dbReference type="eggNOG" id="ENOG502RX74">
    <property type="taxonomic scope" value="Eukaryota"/>
</dbReference>
<dbReference type="KEGG" id="afm:AFUA_3G02100"/>
<gene>
    <name evidence="6" type="ORF">AFUA_3G02100</name>
</gene>
<dbReference type="InParanoid" id="Q4WFI5"/>
<dbReference type="InterPro" id="IPR018535">
    <property type="entry name" value="DUF1996"/>
</dbReference>
<evidence type="ECO:0000256" key="1">
    <source>
        <dbReference type="ARBA" id="ARBA00006484"/>
    </source>
</evidence>
<dbReference type="PANTHER" id="PTHR24320">
    <property type="entry name" value="RETINOL DEHYDROGENASE"/>
    <property type="match status" value="1"/>
</dbReference>
<dbReference type="GO" id="GO:0016491">
    <property type="term" value="F:oxidoreductase activity"/>
    <property type="evidence" value="ECO:0007669"/>
    <property type="project" value="UniProtKB-KW"/>
</dbReference>
<organism evidence="6 7">
    <name type="scientific">Aspergillus fumigatus (strain ATCC MYA-4609 / CBS 101355 / FGSC A1100 / Af293)</name>
    <name type="common">Neosartorya fumigata</name>
    <dbReference type="NCBI Taxonomy" id="330879"/>
    <lineage>
        <taxon>Eukaryota</taxon>
        <taxon>Fungi</taxon>
        <taxon>Dikarya</taxon>
        <taxon>Ascomycota</taxon>
        <taxon>Pezizomycotina</taxon>
        <taxon>Eurotiomycetes</taxon>
        <taxon>Eurotiomycetidae</taxon>
        <taxon>Eurotiales</taxon>
        <taxon>Aspergillaceae</taxon>
        <taxon>Aspergillus</taxon>
        <taxon>Aspergillus subgen. Fumigati</taxon>
    </lineage>
</organism>
<dbReference type="SUPFAM" id="SSF51735">
    <property type="entry name" value="NAD(P)-binding Rossmann-fold domains"/>
    <property type="match status" value="1"/>
</dbReference>
<evidence type="ECO:0000313" key="7">
    <source>
        <dbReference type="Proteomes" id="UP000002530"/>
    </source>
</evidence>
<evidence type="ECO:0000256" key="3">
    <source>
        <dbReference type="ARBA" id="ARBA00023002"/>
    </source>
</evidence>
<dbReference type="GeneID" id="3506130"/>
<keyword evidence="2" id="KW-0521">NADP</keyword>
<dbReference type="Pfam" id="PF00106">
    <property type="entry name" value="adh_short"/>
    <property type="match status" value="1"/>
</dbReference>
<keyword evidence="3 6" id="KW-0560">Oxidoreductase</keyword>
<sequence>MLLPVTFQSFVRSVPLDLFAVGVVVDRLYIPFTMYFFSLVAAAGLAHAYTVVVAEQFMLKNIDPIVLPGQYKSHMHSFFGSDAVTINTNTSAELQAGCSTNENPNDLSVYWIPTLYLTEGGKHAPITPMRFSAYYVNIGDAEIPFPQDFKAVAGNAQGASQADVESVYGIQWMCEGVSNTDGGKDVAAFPTKTCPTHLQSILLFPDCVNPDTLDYAYSGTQNWSGSFRPANRCPAGMKRIPQLRFSVRYDLRKLLPNGWSGTPPLELACGSSYCWHGDFINGWVPEAAQNMLKATDKREFMQIDGPLGGGKDGSKCGAKNAHDQDPNHGTSDYEESVNMMSSKRSIGQRRIMTARYADVHKNPQGPGDARPTAMQIIHDEGLEGKLADSSILITGASSGIGVETAKALFTTGATLYLTARNLPKAKHALGDMASSPRVHLLELDLESLASVRACAAQLHSKTKTLNIFIANAGVMATPEGRTKDGFETQLGTNYLSHFLLFLLLRPALLAAATPQANSRVVLLSSIAHRYSEVEFDNLNLDGQYDRWKAYGQSKCALVWAANEIDRRYASRGLRAFSVQPGGIMTGLVQHLSEEEQSGFTEDPTLGPQFKSPQQGAATSVWAAVSRSLDGMGGKYLENVQIAEAYDASGGPWAPGYAPYAYSPEKERRLWDVSLKLVGVDE</sequence>
<dbReference type="AlphaFoldDB" id="Q4WFI5"/>
<comment type="caution">
    <text evidence="6">The sequence shown here is derived from an EMBL/GenBank/DDBJ whole genome shotgun (WGS) entry which is preliminary data.</text>
</comment>
<evidence type="ECO:0000259" key="5">
    <source>
        <dbReference type="Pfam" id="PF09362"/>
    </source>
</evidence>
<dbReference type="InterPro" id="IPR036291">
    <property type="entry name" value="NAD(P)-bd_dom_sf"/>
</dbReference>
<dbReference type="Pfam" id="PF09362">
    <property type="entry name" value="DUF1996"/>
    <property type="match status" value="1"/>
</dbReference>
<keyword evidence="7" id="KW-1185">Reference proteome</keyword>
<dbReference type="InterPro" id="IPR002347">
    <property type="entry name" value="SDR_fam"/>
</dbReference>
<dbReference type="RefSeq" id="XP_748530.1">
    <property type="nucleotide sequence ID" value="XM_743437.1"/>
</dbReference>
<dbReference type="OrthoDB" id="74764at2759"/>
<dbReference type="Proteomes" id="UP000002530">
    <property type="component" value="Unassembled WGS sequence"/>
</dbReference>
<dbReference type="EMBL" id="AAHF01000010">
    <property type="protein sequence ID" value="EAL86492.1"/>
    <property type="molecule type" value="Genomic_DNA"/>
</dbReference>
<name>Q4WFI5_ASPFU</name>
<comment type="similarity">
    <text evidence="1">Belongs to the short-chain dehydrogenases/reductases (SDR) family.</text>
</comment>